<feature type="transmembrane region" description="Helical" evidence="1">
    <location>
        <begin position="87"/>
        <end position="108"/>
    </location>
</feature>
<feature type="transmembrane region" description="Helical" evidence="1">
    <location>
        <begin position="114"/>
        <end position="132"/>
    </location>
</feature>
<accession>A0A1R2BQ12</accession>
<keyword evidence="3" id="KW-1185">Reference proteome</keyword>
<gene>
    <name evidence="2" type="ORF">SteCoe_21191</name>
</gene>
<name>A0A1R2BQ12_9CILI</name>
<dbReference type="Proteomes" id="UP000187209">
    <property type="component" value="Unassembled WGS sequence"/>
</dbReference>
<proteinExistence type="predicted"/>
<dbReference type="EMBL" id="MPUH01000497">
    <property type="protein sequence ID" value="OMJ78919.1"/>
    <property type="molecule type" value="Genomic_DNA"/>
</dbReference>
<evidence type="ECO:0000313" key="3">
    <source>
        <dbReference type="Proteomes" id="UP000187209"/>
    </source>
</evidence>
<reference evidence="2 3" key="1">
    <citation type="submission" date="2016-11" db="EMBL/GenBank/DDBJ databases">
        <title>The macronuclear genome of Stentor coeruleus: a giant cell with tiny introns.</title>
        <authorList>
            <person name="Slabodnick M."/>
            <person name="Ruby J.G."/>
            <person name="Reiff S.B."/>
            <person name="Swart E.C."/>
            <person name="Gosai S."/>
            <person name="Prabakaran S."/>
            <person name="Witkowska E."/>
            <person name="Larue G.E."/>
            <person name="Fisher S."/>
            <person name="Freeman R.M."/>
            <person name="Gunawardena J."/>
            <person name="Chu W."/>
            <person name="Stover N.A."/>
            <person name="Gregory B.D."/>
            <person name="Nowacki M."/>
            <person name="Derisi J."/>
            <person name="Roy S.W."/>
            <person name="Marshall W.F."/>
            <person name="Sood P."/>
        </authorList>
    </citation>
    <scope>NUCLEOTIDE SEQUENCE [LARGE SCALE GENOMIC DNA]</scope>
    <source>
        <strain evidence="2">WM001</strain>
    </source>
</reference>
<organism evidence="2 3">
    <name type="scientific">Stentor coeruleus</name>
    <dbReference type="NCBI Taxonomy" id="5963"/>
    <lineage>
        <taxon>Eukaryota</taxon>
        <taxon>Sar</taxon>
        <taxon>Alveolata</taxon>
        <taxon>Ciliophora</taxon>
        <taxon>Postciliodesmatophora</taxon>
        <taxon>Heterotrichea</taxon>
        <taxon>Heterotrichida</taxon>
        <taxon>Stentoridae</taxon>
        <taxon>Stentor</taxon>
    </lineage>
</organism>
<evidence type="ECO:0000313" key="2">
    <source>
        <dbReference type="EMBL" id="OMJ78919.1"/>
    </source>
</evidence>
<dbReference type="AlphaFoldDB" id="A0A1R2BQ12"/>
<evidence type="ECO:0000256" key="1">
    <source>
        <dbReference type="SAM" id="Phobius"/>
    </source>
</evidence>
<keyword evidence="1" id="KW-1133">Transmembrane helix</keyword>
<sequence>MVSHESSEVLDHEIDRAKFFLDHDICYSLEENSRATLIKLLQACGVTMQVINSTLSKINLSLLQNNEIQLSGNKIHELKPDTGARRWIYLSSAFMLSFFLLFLLDYYYIKTERFVLMILGLLIQILLIYKNGKITKKKRDKGLSHDAVKLELVKKHMENILPSMNQRLAQWKLKFVICTEANYIELLKFG</sequence>
<keyword evidence="1" id="KW-0472">Membrane</keyword>
<protein>
    <submittedName>
        <fullName evidence="2">Uncharacterized protein</fullName>
    </submittedName>
</protein>
<keyword evidence="1" id="KW-0812">Transmembrane</keyword>
<comment type="caution">
    <text evidence="2">The sequence shown here is derived from an EMBL/GenBank/DDBJ whole genome shotgun (WGS) entry which is preliminary data.</text>
</comment>